<dbReference type="PANTHER" id="PTHR14211:SF7">
    <property type="entry name" value="RIBOSOME BIOGENESIS PROTEIN NOP53"/>
    <property type="match status" value="1"/>
</dbReference>
<sequence length="69" mass="8341">FVKPELDVKLCEELPDCLRKVVPEGNLLEDRFTSLQRRNILEPRQVFKKSNQKKYKRKVYVKRSHKEDP</sequence>
<dbReference type="GO" id="GO:0000027">
    <property type="term" value="P:ribosomal large subunit assembly"/>
    <property type="evidence" value="ECO:0007669"/>
    <property type="project" value="TreeGrafter"/>
</dbReference>
<accession>A0A0L8HZ55</accession>
<comment type="subcellular location">
    <subcellularLocation>
        <location evidence="1">Nucleus</location>
        <location evidence="1">Nucleolus</location>
    </subcellularLocation>
    <subcellularLocation>
        <location evidence="2">Nucleus</location>
        <location evidence="2">Nucleoplasm</location>
    </subcellularLocation>
</comment>
<protein>
    <recommendedName>
        <fullName evidence="4">Ribosome biogenesis protein NOP53</fullName>
    </recommendedName>
</protein>
<dbReference type="GO" id="GO:0005654">
    <property type="term" value="C:nucleoplasm"/>
    <property type="evidence" value="ECO:0007669"/>
    <property type="project" value="UniProtKB-SubCell"/>
</dbReference>
<keyword evidence="5" id="KW-0690">Ribosome biogenesis</keyword>
<dbReference type="GO" id="GO:0005730">
    <property type="term" value="C:nucleolus"/>
    <property type="evidence" value="ECO:0007669"/>
    <property type="project" value="UniProtKB-SubCell"/>
</dbReference>
<evidence type="ECO:0000256" key="3">
    <source>
        <dbReference type="ARBA" id="ARBA00008838"/>
    </source>
</evidence>
<feature type="non-terminal residue" evidence="8">
    <location>
        <position position="1"/>
    </location>
</feature>
<name>A0A0L8HZ55_OCTBM</name>
<evidence type="ECO:0000256" key="1">
    <source>
        <dbReference type="ARBA" id="ARBA00004604"/>
    </source>
</evidence>
<keyword evidence="6" id="KW-0539">Nucleus</keyword>
<dbReference type="Pfam" id="PF07767">
    <property type="entry name" value="Nop53"/>
    <property type="match status" value="1"/>
</dbReference>
<evidence type="ECO:0000256" key="5">
    <source>
        <dbReference type="ARBA" id="ARBA00022517"/>
    </source>
</evidence>
<dbReference type="GO" id="GO:0006364">
    <property type="term" value="P:rRNA processing"/>
    <property type="evidence" value="ECO:0007669"/>
    <property type="project" value="TreeGrafter"/>
</dbReference>
<reference evidence="8" key="1">
    <citation type="submission" date="2015-07" db="EMBL/GenBank/DDBJ databases">
        <title>MeaNS - Measles Nucleotide Surveillance Program.</title>
        <authorList>
            <person name="Tran T."/>
            <person name="Druce J."/>
        </authorList>
    </citation>
    <scope>NUCLEOTIDE SEQUENCE</scope>
    <source>
        <strain evidence="8">UCB-OBI-ISO-001</strain>
        <tissue evidence="8">Gonad</tissue>
    </source>
</reference>
<gene>
    <name evidence="8" type="ORF">OCBIM_22002801mg</name>
</gene>
<dbReference type="InterPro" id="IPR011687">
    <property type="entry name" value="Nop53/GLTSCR2"/>
</dbReference>
<dbReference type="AlphaFoldDB" id="A0A0L8HZ55"/>
<evidence type="ECO:0000256" key="2">
    <source>
        <dbReference type="ARBA" id="ARBA00004642"/>
    </source>
</evidence>
<comment type="similarity">
    <text evidence="3">Belongs to the NOP53 family.</text>
</comment>
<organism evidence="8">
    <name type="scientific">Octopus bimaculoides</name>
    <name type="common">California two-spotted octopus</name>
    <dbReference type="NCBI Taxonomy" id="37653"/>
    <lineage>
        <taxon>Eukaryota</taxon>
        <taxon>Metazoa</taxon>
        <taxon>Spiralia</taxon>
        <taxon>Lophotrochozoa</taxon>
        <taxon>Mollusca</taxon>
        <taxon>Cephalopoda</taxon>
        <taxon>Coleoidea</taxon>
        <taxon>Octopodiformes</taxon>
        <taxon>Octopoda</taxon>
        <taxon>Incirrata</taxon>
        <taxon>Octopodidae</taxon>
        <taxon>Octopus</taxon>
    </lineage>
</organism>
<evidence type="ECO:0000313" key="8">
    <source>
        <dbReference type="EMBL" id="KOF94080.1"/>
    </source>
</evidence>
<dbReference type="PANTHER" id="PTHR14211">
    <property type="entry name" value="GLIOMA SUPPRESSOR CANDIDATE REGION GENE 2"/>
    <property type="match status" value="1"/>
</dbReference>
<dbReference type="EMBL" id="KQ417037">
    <property type="protein sequence ID" value="KOF94080.1"/>
    <property type="molecule type" value="Genomic_DNA"/>
</dbReference>
<dbReference type="STRING" id="37653.A0A0L8HZ55"/>
<evidence type="ECO:0000256" key="7">
    <source>
        <dbReference type="SAM" id="MobiDB-lite"/>
    </source>
</evidence>
<evidence type="ECO:0000256" key="4">
    <source>
        <dbReference type="ARBA" id="ARBA00018339"/>
    </source>
</evidence>
<proteinExistence type="inferred from homology"/>
<evidence type="ECO:0000256" key="6">
    <source>
        <dbReference type="ARBA" id="ARBA00023242"/>
    </source>
</evidence>
<dbReference type="GO" id="GO:0008097">
    <property type="term" value="F:5S rRNA binding"/>
    <property type="evidence" value="ECO:0007669"/>
    <property type="project" value="TreeGrafter"/>
</dbReference>
<feature type="region of interest" description="Disordered" evidence="7">
    <location>
        <begin position="49"/>
        <end position="69"/>
    </location>
</feature>